<feature type="domain" description="Dystroglycan-type cadherin-like" evidence="4">
    <location>
        <begin position="2881"/>
        <end position="2972"/>
    </location>
</feature>
<dbReference type="PANTHER" id="PTHR30344">
    <property type="entry name" value="6-PHOSPHOGLUCONOLACTONASE-RELATED"/>
    <property type="match status" value="1"/>
</dbReference>
<dbReference type="SMART" id="SM00320">
    <property type="entry name" value="WD40"/>
    <property type="match status" value="9"/>
</dbReference>
<dbReference type="Gene3D" id="2.60.40.10">
    <property type="entry name" value="Immunoglobulins"/>
    <property type="match status" value="4"/>
</dbReference>
<sequence length="3366" mass="343719">MTLRRSATFRHQTLALALEPRFLLDAAMVETAVDVAKNVAPTETAPGVEATPKDSKITITDSTDSFPPVDLFDDVTVHADAEGEELENLVITVDRSGAKHAIVIDGTEIALQATSFTGSTAGHGYSYDVRISGGTTTITLSISSSASYQPADVAALIDGMAYRPLDRTVESGTIQVKLASLSDAGQETALLDIGAEIEILNQINIAPVLADAGVPDLSQAVTLADPGSSREVAYSRDGKYLYAANASGSIAVFTIGEHDELSFKALHANVEGLGNLVDLAVSADGKSLYGISGGQVVTLDIGADGTLSNTRAMGVGDTVRNMTLSDDGKQLYVTHQYNGMSVYNRDAATGDLTLVHRLDEGALGGGRSRTVFSTGDYVFVASGTSLVTLQRNEDGTLSKLDFGSLVTGIPTGTTPSLAATADGSLVFIGDGSTIRIYALREGTLEARGSVALGGVTALAVSANNSALYATSSNGTLTVYVIAANDTLVERGTVSGVDGAATLAISPDGENIVVGGSSLSRLSTTHAYTIGADPVRFAENLTLSDVNADPLSGGTGDYNGATLTISVDAAHGAGSNFGFASGNGLALVGNTLQLNDAAIATFDATGGTLTITFTAATSTATANQVLRQLTYANANATAGTPITLTVSGNDGALDSNTVEVVLPVNAAPRVDDDVATGYTPARPVSETPYSLVLPDTLFTDADGDTLTWRVTGLPEGLSFDPATRTISGTTVLTGSFAVKVIVSDAYGATAEHALTLTVDQIDNRPPVVSDTAPAALPLAPEGQAGYSVTLDAAMFSDPDSGYADSTLTWSTSTLPAGLTFDAATRTISGTPTTAGDYEITITVTDEHGARAEHVLALRVIDAAEAQNSAPALTPDADTLNYTHDGTLEGFSQYVNQITLSADGQTLLVAASTGQLGNGTHTLYVYSRDAATGALTQRQALALAGATTFSYAKDGSRIYASSGSGTAYTVTSFSVGSDGLLTESGASSVIPERILQVDVADTGNTLYALSATRVYAYTVGADGGLTVLGDYTHSNGFGTAMSMQVGADGTVFVQSAARLTVYTAAADGSLSLAGQLTRNGTALNWTDATGTATQVGTLPSGNAFSGVNAFVVSADNHLYLTTDNFYLTTLHFDSATQAISLVDAKGVAVGNQTAHGVALSADGKALYLGSAGGTGLSLYRVGDDGIATNAGSIATAGGMTRFAVSEDGKSIYGGKHRFFGVIALGMISAGDESRGSHTEGTASTPAAGITLSDADYDARNGGAGDYNGATITLAREGGANAEDSFGFADSDSLKRVGNDIQRDGATIASFTSVDGTLTLTFTAAASTATANEVLHRISYGNASKDPSTTIRLALSVKDEFPSGKADVALVLTVTLVNDAPVATATPTHPGYDPGADPVTLFQDADISTVEAGQAITQLTFTVSGVANGASETLTLDGTAIPLVAGTGTTSSGLAYAVTVDGGIVTVVLEASAGLDNAAATALINGARYANGSAEPTLGERAITLTSLRDNGGNDNGGQDTASLSLSTRVQVQYEAPALNTPADSLDSPEVYAPVADDGFTALFAEATSVVSVGDRIYILQPTTAWNSSTFNDDPVFRLHVLQRAEDGSLSVVQTFTHAEVPALTGASTMRVSADGATLYVVGEAGIALFGRDATTGDLTAAGSFAADAVETHGMIRDVLARGDKVYLAAGDSLLVYTRQGDAFTLTDTLPASGSGSANVDAANSLALSPDGNYLVVGTAGGATLASVFRVDPATGALTFVMAAQGQDPAAQGAFYYSSTLAFSPDGKTLYVVDAGEDGTASLHTLALGADGQLTAVAAATLDGATRQVIVSPDGSALFLIGEDKIGIYRLGADGAPSPVAELTEWGDRWEGGIGLDALRGATLSEDGTRLYLVGDFSSGDGLLTLTLKPAPAAYTEGETPVAVLPSATLSDPQLDALNGGLGNYDGASISIAREGGAQPDDRYGFIDGANLALDGERLLLGGVEIGTFKQDGGTLTLIFTAAVSQADAQQVLRRIAYANDSKDPTADGDRITLRVTLNDGDGNSDTLSAEVALTGVNDPPVVTTSPLSPTFQAEGERVKLFENTVIDTVEAGQNIARVILTVSPSDASDFLAVGGSRITLDRSLSGVFTLPNGQQYSVQLANGVATVTLYFNDSATHVAAVIDSLSYGHTGDAASGSRVISMAVTEWADQNQTTTLADAVTVTLAGPASPNTAPTLDGGATVPYTELSDPVLIAAGATLSDAQMDAFNGGAGNYDGAVLTISLAAGKSASDVLGFRSGNGLSLDGTDLKKDGVTIGQLTVADGVMTIRFSDAAGTTPTTADVRNTLRQVTYANSSNVPGDSVAVSVTLADQRGLASAALDFAIDITTINDAPVVGDDPVLSLGELKDVQALATISGLGTLTASTVSGDGTHVYVSDAQGAIALFSRDTQTGMLSYVGTFPAESSVDGIKQLLLSADGENLYALRADGNAIATFAVDAQGGLSHQATLVSDHDVDQSALFNLKAISLSQDGKNLYAINGTTLLYLNRDAASGTVSFGGALPASMNDAPYLWQPTDIVVRGDLVFVVTLPSNGSTLIVFQRDADGVPTALGYIHSGGTDASGQTITLDNIQHLAVSEDGRTIFIANSRTSTFNGWEGTWTVEEHPQAVHAFSLDAAAGALTYLGTINGDKVVEGIALSADGKALFVTLSDGSLNYYATATLALLETRQGMTGAEQVVVSADGGVIVVGEALTVLRTPPVATPVAIIGGDPVLLAPTLEIRDAELDAANGGAGNYQGASLVLTGQPGDRYGVLAGNGYTVDGDTILLDGQAVATLSQTGGTATLRFTAALTREQANALLRQVSYASDTGTAGSRSITVRLNDGEIDSAAHTVDVTVREPNRAPEDSGESFTPDEALRGRPYSLVLPETLFSDPDGDTLTWDVSGLPDGLGFDADTRTVSGTATAVGSHVITITVTDPEGKTATRTLTLAIAEPPNTAPVDSGITVTPDTARAGEAYSYTLPAGLFTDADGDTLTWQVQGLPEGLVFDPNTRTIYGRAQAIGAYTLSVSAADPSGASITRTVTLTVAEASVVPNPDPGTNPGTDPGTAPTPGTPADAPPPDLLTLQRNDVFDVRAPVDAEDTVTWFTSQAFAPVPPVVADSLASTPRDTTNGAQPRDAAQVLDQLLADALERRDADTATPWRMETPNGATSRLIVLAGPDAQGLSASVASLAGVWRNDLAGNRQLYALPAGLIRSTEPIAAIGLRMADGSPLPDGLRLDAARGLIVAVGLSGTERLSLVLVVRSATGDILSVPVTLSAAKPVAWAPMHDTAQEDVATLAHKPALSQQLRQTAAQDLLDQARQFLASLGDDVQTAPAQASDSARPAAPLTVES</sequence>
<dbReference type="InterPro" id="IPR022409">
    <property type="entry name" value="PKD/Chitinase_dom"/>
</dbReference>
<dbReference type="GO" id="GO:0005509">
    <property type="term" value="F:calcium ion binding"/>
    <property type="evidence" value="ECO:0007669"/>
    <property type="project" value="InterPro"/>
</dbReference>
<feature type="region of interest" description="Disordered" evidence="2">
    <location>
        <begin position="3347"/>
        <end position="3366"/>
    </location>
</feature>
<feature type="domain" description="PKD/Chitinase" evidence="3">
    <location>
        <begin position="771"/>
        <end position="861"/>
    </location>
</feature>
<evidence type="ECO:0000256" key="2">
    <source>
        <dbReference type="SAM" id="MobiDB-lite"/>
    </source>
</evidence>
<dbReference type="SUPFAM" id="SSF75011">
    <property type="entry name" value="3-carboxy-cis,cis-mucoante lactonizing enzyme"/>
    <property type="match status" value="1"/>
</dbReference>
<dbReference type="InterPro" id="IPR050282">
    <property type="entry name" value="Cycloisomerase_2"/>
</dbReference>
<feature type="domain" description="Dystroglycan-type cadherin-like" evidence="4">
    <location>
        <begin position="678"/>
        <end position="764"/>
    </location>
</feature>
<accession>A0A484V188</accession>
<dbReference type="InterPro" id="IPR011044">
    <property type="entry name" value="Quino_amine_DH_bsu"/>
</dbReference>
<dbReference type="SUPFAM" id="SSF49313">
    <property type="entry name" value="Cadherin-like"/>
    <property type="match status" value="4"/>
</dbReference>
<dbReference type="InterPro" id="IPR013783">
    <property type="entry name" value="Ig-like_fold"/>
</dbReference>
<dbReference type="InterPro" id="IPR006644">
    <property type="entry name" value="Cadg"/>
</dbReference>
<dbReference type="SMART" id="SM00089">
    <property type="entry name" value="PKD"/>
    <property type="match status" value="3"/>
</dbReference>
<dbReference type="GO" id="GO:0016020">
    <property type="term" value="C:membrane"/>
    <property type="evidence" value="ECO:0007669"/>
    <property type="project" value="InterPro"/>
</dbReference>
<dbReference type="InterPro" id="IPR001680">
    <property type="entry name" value="WD40_rpt"/>
</dbReference>
<evidence type="ECO:0000256" key="1">
    <source>
        <dbReference type="ARBA" id="ARBA00005564"/>
    </source>
</evidence>
<dbReference type="SUPFAM" id="SSF82171">
    <property type="entry name" value="DPP6 N-terminal domain-like"/>
    <property type="match status" value="1"/>
</dbReference>
<dbReference type="SUPFAM" id="SSF50969">
    <property type="entry name" value="YVTN repeat-like/Quinoprotein amine dehydrogenase"/>
    <property type="match status" value="2"/>
</dbReference>
<protein>
    <submittedName>
        <fullName evidence="6">Uncharacterized protein</fullName>
    </submittedName>
</protein>
<dbReference type="GO" id="GO:0017057">
    <property type="term" value="F:6-phosphogluconolactonase activity"/>
    <property type="evidence" value="ECO:0007669"/>
    <property type="project" value="TreeGrafter"/>
</dbReference>
<name>A0A484V188_9ZZZZ</name>
<dbReference type="Pfam" id="PF05345">
    <property type="entry name" value="He_PIG"/>
    <property type="match status" value="4"/>
</dbReference>
<feature type="compositionally biased region" description="Low complexity" evidence="2">
    <location>
        <begin position="3071"/>
        <end position="3089"/>
    </location>
</feature>
<dbReference type="Pfam" id="PF10282">
    <property type="entry name" value="Lactonase"/>
    <property type="match status" value="1"/>
</dbReference>
<dbReference type="PANTHER" id="PTHR30344:SF1">
    <property type="entry name" value="6-PHOSPHOGLUCONOLACTONASE"/>
    <property type="match status" value="1"/>
</dbReference>
<feature type="region of interest" description="Disordered" evidence="2">
    <location>
        <begin position="3063"/>
        <end position="3097"/>
    </location>
</feature>
<feature type="domain" description="PKD/Chitinase" evidence="3">
    <location>
        <begin position="2880"/>
        <end position="2968"/>
    </location>
</feature>
<feature type="domain" description="Dystroglycan-type cadherin-like" evidence="4">
    <location>
        <begin position="2973"/>
        <end position="3067"/>
    </location>
</feature>
<dbReference type="InterPro" id="IPR015943">
    <property type="entry name" value="WD40/YVTN_repeat-like_dom_sf"/>
</dbReference>
<reference evidence="6" key="1">
    <citation type="submission" date="2019-03" db="EMBL/GenBank/DDBJ databases">
        <authorList>
            <person name="Danneels B."/>
        </authorList>
    </citation>
    <scope>NUCLEOTIDE SEQUENCE</scope>
</reference>
<dbReference type="EMBL" id="CAADIN010000022">
    <property type="protein sequence ID" value="VFR92545.1"/>
    <property type="molecule type" value="Genomic_DNA"/>
</dbReference>
<evidence type="ECO:0000259" key="3">
    <source>
        <dbReference type="SMART" id="SM00089"/>
    </source>
</evidence>
<evidence type="ECO:0000313" key="6">
    <source>
        <dbReference type="EMBL" id="VFR92545.1"/>
    </source>
</evidence>
<feature type="domain" description="Dystroglycan-type cadherin-like" evidence="4">
    <location>
        <begin position="766"/>
        <end position="865"/>
    </location>
</feature>
<dbReference type="InterPro" id="IPR015919">
    <property type="entry name" value="Cadherin-like_sf"/>
</dbReference>
<organism evidence="6">
    <name type="scientific">plant metagenome</name>
    <dbReference type="NCBI Taxonomy" id="1297885"/>
    <lineage>
        <taxon>unclassified sequences</taxon>
        <taxon>metagenomes</taxon>
        <taxon>organismal metagenomes</taxon>
    </lineage>
</organism>
<dbReference type="EMBL" id="CAADIM010000025">
    <property type="protein sequence ID" value="VFR83482.1"/>
    <property type="molecule type" value="Genomic_DNA"/>
</dbReference>
<gene>
    <name evidence="5" type="ORF">ISE1_0653</name>
    <name evidence="6" type="ORF">ISE2_0692</name>
</gene>
<proteinExistence type="inferred from homology"/>
<dbReference type="InterPro" id="IPR019405">
    <property type="entry name" value="Lactonase_7-beta_prop"/>
</dbReference>
<dbReference type="Gene3D" id="2.130.10.10">
    <property type="entry name" value="YVTN repeat-like/Quinoprotein amine dehydrogenase"/>
    <property type="match status" value="7"/>
</dbReference>
<feature type="domain" description="PKD/Chitinase" evidence="3">
    <location>
        <begin position="2975"/>
        <end position="3063"/>
    </location>
</feature>
<dbReference type="SMART" id="SM00736">
    <property type="entry name" value="CADG"/>
    <property type="match status" value="4"/>
</dbReference>
<comment type="similarity">
    <text evidence="1">Belongs to the cycloisomerase 2 family.</text>
</comment>
<evidence type="ECO:0000313" key="5">
    <source>
        <dbReference type="EMBL" id="VFR83482.1"/>
    </source>
</evidence>
<evidence type="ECO:0000259" key="4">
    <source>
        <dbReference type="SMART" id="SM00736"/>
    </source>
</evidence>